<proteinExistence type="predicted"/>
<feature type="signal peptide" evidence="1">
    <location>
        <begin position="1"/>
        <end position="24"/>
    </location>
</feature>
<name>A0A847ETR4_9BACT</name>
<organism evidence="2 3">
    <name type="scientific">Candidatus Dojkabacteria bacterium</name>
    <dbReference type="NCBI Taxonomy" id="2099670"/>
    <lineage>
        <taxon>Bacteria</taxon>
        <taxon>Candidatus Dojkabacteria</taxon>
    </lineage>
</organism>
<evidence type="ECO:0008006" key="4">
    <source>
        <dbReference type="Google" id="ProtNLM"/>
    </source>
</evidence>
<protein>
    <recommendedName>
        <fullName evidence="4">Fibronectin type-III domain-containing protein</fullName>
    </recommendedName>
</protein>
<reference evidence="2 3" key="1">
    <citation type="journal article" date="2020" name="Biotechnol. Biofuels">
        <title>New insights from the biogas microbiome by comprehensive genome-resolved metagenomics of nearly 1600 species originating from multiple anaerobic digesters.</title>
        <authorList>
            <person name="Campanaro S."/>
            <person name="Treu L."/>
            <person name="Rodriguez-R L.M."/>
            <person name="Kovalovszki A."/>
            <person name="Ziels R.M."/>
            <person name="Maus I."/>
            <person name="Zhu X."/>
            <person name="Kougias P.G."/>
            <person name="Basile A."/>
            <person name="Luo G."/>
            <person name="Schluter A."/>
            <person name="Konstantinidis K.T."/>
            <person name="Angelidaki I."/>
        </authorList>
    </citation>
    <scope>NUCLEOTIDE SEQUENCE [LARGE SCALE GENOMIC DNA]</scope>
    <source>
        <strain evidence="2">AS06rmzACSIP_421</strain>
    </source>
</reference>
<evidence type="ECO:0000256" key="1">
    <source>
        <dbReference type="SAM" id="SignalP"/>
    </source>
</evidence>
<dbReference type="AlphaFoldDB" id="A0A847ETR4"/>
<gene>
    <name evidence="2" type="ORF">GX618_02580</name>
</gene>
<sequence length="399" mass="42633">MKYIKAFTILSLISLFIFPICAVAAEIDSTNFKIVGATTKQGAILQTTDGDYSALLQAGRISNNPRNYSTSYKLFTSPEDAFIAAVPEVGCFETTTSGSSNCTTGPTELSTGGMVAICGPSGCYNQARFEIDTNDNPTDTLYSIQISQDNFVSDFRYIDGNTFSPEGISTHNLSDYLTKTDWETPDFNILGLQSGTLYYIRIVALHGDFTESIAGPIASATTSSGSVFFDIDIEDENGVTAETASPYSIFFTGAYELISGSTPVTAENRIWLDAATNSQGGFAIVIRGVNGGLKSNTTGQTIVSATADLNTVSDGFGLQSEYINQDTYPYLGSVSATSAYLGTGNSVGIVSTTPNKIYESNAPIYNGRMALKVIAKPGTDKVGASDYQETIYFILIPRF</sequence>
<evidence type="ECO:0000313" key="2">
    <source>
        <dbReference type="EMBL" id="NLE31135.1"/>
    </source>
</evidence>
<keyword evidence="1" id="KW-0732">Signal</keyword>
<dbReference type="Proteomes" id="UP000554004">
    <property type="component" value="Unassembled WGS sequence"/>
</dbReference>
<feature type="chain" id="PRO_5032974667" description="Fibronectin type-III domain-containing protein" evidence="1">
    <location>
        <begin position="25"/>
        <end position="399"/>
    </location>
</feature>
<comment type="caution">
    <text evidence="2">The sequence shown here is derived from an EMBL/GenBank/DDBJ whole genome shotgun (WGS) entry which is preliminary data.</text>
</comment>
<accession>A0A847ETR4</accession>
<dbReference type="EMBL" id="JAAZAL010000097">
    <property type="protein sequence ID" value="NLE31135.1"/>
    <property type="molecule type" value="Genomic_DNA"/>
</dbReference>
<evidence type="ECO:0000313" key="3">
    <source>
        <dbReference type="Proteomes" id="UP000554004"/>
    </source>
</evidence>